<dbReference type="GO" id="GO:0003700">
    <property type="term" value="F:DNA-binding transcription factor activity"/>
    <property type="evidence" value="ECO:0007669"/>
    <property type="project" value="TreeGrafter"/>
</dbReference>
<keyword evidence="1" id="KW-0805">Transcription regulation</keyword>
<sequence length="255" mass="27412">MADIPAARNTLRVLSYLARRSGPVRATTLARDLGLPRSSVYQLIRVMLDEGYLVHYPEDRAYGLSGMLSEIGSSSLRTARLGRLATPLLERLVADVGVPVVAHLGVLSAADVMYVSRVQGFRAPTTVTSIGVRLPAHLTATGRAMLSRLPAAQVRAIYPHRDALVLRTGSEPRTLAELDRMLASTRERGWATERGDITTDYSSVAASAVDHNDYPVAAVGLTFRGVALEEADWPRLGQAAVATADALTARLLGRS</sequence>
<evidence type="ECO:0000256" key="3">
    <source>
        <dbReference type="ARBA" id="ARBA00023163"/>
    </source>
</evidence>
<proteinExistence type="predicted"/>
<evidence type="ECO:0000256" key="2">
    <source>
        <dbReference type="ARBA" id="ARBA00023125"/>
    </source>
</evidence>
<keyword evidence="2" id="KW-0238">DNA-binding</keyword>
<evidence type="ECO:0000259" key="4">
    <source>
        <dbReference type="PROSITE" id="PS51077"/>
    </source>
</evidence>
<feature type="domain" description="IclR-ED" evidence="5">
    <location>
        <begin position="67"/>
        <end position="253"/>
    </location>
</feature>
<dbReference type="InterPro" id="IPR036388">
    <property type="entry name" value="WH-like_DNA-bd_sf"/>
</dbReference>
<dbReference type="EMBL" id="JAEPES010000001">
    <property type="protein sequence ID" value="MBK4346037.1"/>
    <property type="molecule type" value="Genomic_DNA"/>
</dbReference>
<dbReference type="RefSeq" id="WP_200554405.1">
    <property type="nucleotide sequence ID" value="NZ_JAEPES010000001.1"/>
</dbReference>
<reference evidence="6" key="1">
    <citation type="submission" date="2021-01" db="EMBL/GenBank/DDBJ databases">
        <title>Lacisediminihabitans sp. nov. strain G11-30, isolated from Antarctic Soil.</title>
        <authorList>
            <person name="Li J."/>
        </authorList>
    </citation>
    <scope>NUCLEOTIDE SEQUENCE</scope>
    <source>
        <strain evidence="6">G11-30</strain>
    </source>
</reference>
<dbReference type="SUPFAM" id="SSF55781">
    <property type="entry name" value="GAF domain-like"/>
    <property type="match status" value="1"/>
</dbReference>
<dbReference type="InterPro" id="IPR036390">
    <property type="entry name" value="WH_DNA-bd_sf"/>
</dbReference>
<dbReference type="SMART" id="SM00346">
    <property type="entry name" value="HTH_ICLR"/>
    <property type="match status" value="1"/>
</dbReference>
<dbReference type="GO" id="GO:0003677">
    <property type="term" value="F:DNA binding"/>
    <property type="evidence" value="ECO:0007669"/>
    <property type="project" value="UniProtKB-KW"/>
</dbReference>
<gene>
    <name evidence="6" type="ORF">IV501_00170</name>
</gene>
<dbReference type="GO" id="GO:0045892">
    <property type="term" value="P:negative regulation of DNA-templated transcription"/>
    <property type="evidence" value="ECO:0007669"/>
    <property type="project" value="TreeGrafter"/>
</dbReference>
<dbReference type="InterPro" id="IPR050707">
    <property type="entry name" value="HTH_MetabolicPath_Reg"/>
</dbReference>
<evidence type="ECO:0000313" key="6">
    <source>
        <dbReference type="EMBL" id="MBK4346037.1"/>
    </source>
</evidence>
<dbReference type="PROSITE" id="PS51077">
    <property type="entry name" value="HTH_ICLR"/>
    <property type="match status" value="1"/>
</dbReference>
<dbReference type="PROSITE" id="PS51078">
    <property type="entry name" value="ICLR_ED"/>
    <property type="match status" value="1"/>
</dbReference>
<dbReference type="Gene3D" id="1.10.10.10">
    <property type="entry name" value="Winged helix-like DNA-binding domain superfamily/Winged helix DNA-binding domain"/>
    <property type="match status" value="1"/>
</dbReference>
<dbReference type="InterPro" id="IPR029016">
    <property type="entry name" value="GAF-like_dom_sf"/>
</dbReference>
<name>A0A934VWP7_9MICO</name>
<accession>A0A934VWP7</accession>
<keyword evidence="7" id="KW-1185">Reference proteome</keyword>
<dbReference type="InterPro" id="IPR005471">
    <property type="entry name" value="Tscrpt_reg_IclR_N"/>
</dbReference>
<dbReference type="PANTHER" id="PTHR30136:SF2">
    <property type="entry name" value="TRANSCRIPTIONAL REGULATOR ICLR"/>
    <property type="match status" value="1"/>
</dbReference>
<keyword evidence="3" id="KW-0804">Transcription</keyword>
<dbReference type="Pfam" id="PF09339">
    <property type="entry name" value="HTH_IclR"/>
    <property type="match status" value="1"/>
</dbReference>
<evidence type="ECO:0000313" key="7">
    <source>
        <dbReference type="Proteomes" id="UP000636458"/>
    </source>
</evidence>
<dbReference type="AlphaFoldDB" id="A0A934VWP7"/>
<organism evidence="6 7">
    <name type="scientific">Lacisediminihabitans changchengi</name>
    <dbReference type="NCBI Taxonomy" id="2787634"/>
    <lineage>
        <taxon>Bacteria</taxon>
        <taxon>Bacillati</taxon>
        <taxon>Actinomycetota</taxon>
        <taxon>Actinomycetes</taxon>
        <taxon>Micrococcales</taxon>
        <taxon>Microbacteriaceae</taxon>
        <taxon>Lacisediminihabitans</taxon>
    </lineage>
</organism>
<comment type="caution">
    <text evidence="6">The sequence shown here is derived from an EMBL/GenBank/DDBJ whole genome shotgun (WGS) entry which is preliminary data.</text>
</comment>
<dbReference type="Gene3D" id="3.30.450.40">
    <property type="match status" value="1"/>
</dbReference>
<evidence type="ECO:0000256" key="1">
    <source>
        <dbReference type="ARBA" id="ARBA00023015"/>
    </source>
</evidence>
<protein>
    <submittedName>
        <fullName evidence="6">IclR family transcriptional regulator</fullName>
    </submittedName>
</protein>
<dbReference type="PANTHER" id="PTHR30136">
    <property type="entry name" value="HELIX-TURN-HELIX TRANSCRIPTIONAL REGULATOR, ICLR FAMILY"/>
    <property type="match status" value="1"/>
</dbReference>
<dbReference type="InterPro" id="IPR014757">
    <property type="entry name" value="Tscrpt_reg_IclR_C"/>
</dbReference>
<dbReference type="Proteomes" id="UP000636458">
    <property type="component" value="Unassembled WGS sequence"/>
</dbReference>
<dbReference type="SUPFAM" id="SSF46785">
    <property type="entry name" value="Winged helix' DNA-binding domain"/>
    <property type="match status" value="1"/>
</dbReference>
<evidence type="ECO:0000259" key="5">
    <source>
        <dbReference type="PROSITE" id="PS51078"/>
    </source>
</evidence>
<feature type="domain" description="HTH iclR-type" evidence="4">
    <location>
        <begin position="4"/>
        <end position="66"/>
    </location>
</feature>
<dbReference type="Pfam" id="PF01614">
    <property type="entry name" value="IclR_C"/>
    <property type="match status" value="1"/>
</dbReference>